<dbReference type="InterPro" id="IPR003593">
    <property type="entry name" value="AAA+_ATPase"/>
</dbReference>
<dbReference type="CDD" id="cd03257">
    <property type="entry name" value="ABC_NikE_OppD_transporters"/>
    <property type="match status" value="2"/>
</dbReference>
<dbReference type="InterPro" id="IPR050319">
    <property type="entry name" value="ABC_transp_ATP-bind"/>
</dbReference>
<dbReference type="InterPro" id="IPR017871">
    <property type="entry name" value="ABC_transporter-like_CS"/>
</dbReference>
<dbReference type="SUPFAM" id="SSF52540">
    <property type="entry name" value="P-loop containing nucleoside triphosphate hydrolases"/>
    <property type="match status" value="2"/>
</dbReference>
<organism evidence="6 7">
    <name type="scientific">Gordonia hankookensis</name>
    <dbReference type="NCBI Taxonomy" id="589403"/>
    <lineage>
        <taxon>Bacteria</taxon>
        <taxon>Bacillati</taxon>
        <taxon>Actinomycetota</taxon>
        <taxon>Actinomycetes</taxon>
        <taxon>Mycobacteriales</taxon>
        <taxon>Gordoniaceae</taxon>
        <taxon>Gordonia</taxon>
    </lineage>
</organism>
<dbReference type="PROSITE" id="PS00211">
    <property type="entry name" value="ABC_TRANSPORTER_1"/>
    <property type="match status" value="1"/>
</dbReference>
<evidence type="ECO:0000313" key="7">
    <source>
        <dbReference type="Proteomes" id="UP000602395"/>
    </source>
</evidence>
<evidence type="ECO:0000256" key="2">
    <source>
        <dbReference type="ARBA" id="ARBA00022448"/>
    </source>
</evidence>
<name>A0ABR7WFE2_9ACTN</name>
<dbReference type="NCBIfam" id="NF007739">
    <property type="entry name" value="PRK10419.1"/>
    <property type="match status" value="2"/>
</dbReference>
<dbReference type="Gene3D" id="3.40.50.300">
    <property type="entry name" value="P-loop containing nucleotide triphosphate hydrolases"/>
    <property type="match status" value="2"/>
</dbReference>
<evidence type="ECO:0000313" key="6">
    <source>
        <dbReference type="EMBL" id="MBD1320517.1"/>
    </source>
</evidence>
<keyword evidence="4 6" id="KW-0067">ATP-binding</keyword>
<dbReference type="Proteomes" id="UP000602395">
    <property type="component" value="Unassembled WGS sequence"/>
</dbReference>
<feature type="domain" description="ABC transporter" evidence="5">
    <location>
        <begin position="19"/>
        <end position="271"/>
    </location>
</feature>
<dbReference type="EMBL" id="JACWMS010000002">
    <property type="protein sequence ID" value="MBD1320517.1"/>
    <property type="molecule type" value="Genomic_DNA"/>
</dbReference>
<feature type="domain" description="ABC transporter" evidence="5">
    <location>
        <begin position="305"/>
        <end position="548"/>
    </location>
</feature>
<comment type="similarity">
    <text evidence="1">Belongs to the ABC transporter superfamily.</text>
</comment>
<evidence type="ECO:0000256" key="3">
    <source>
        <dbReference type="ARBA" id="ARBA00022741"/>
    </source>
</evidence>
<dbReference type="Pfam" id="PF00005">
    <property type="entry name" value="ABC_tran"/>
    <property type="match status" value="2"/>
</dbReference>
<dbReference type="PANTHER" id="PTHR43776">
    <property type="entry name" value="TRANSPORT ATP-BINDING PROTEIN"/>
    <property type="match status" value="1"/>
</dbReference>
<keyword evidence="7" id="KW-1185">Reference proteome</keyword>
<dbReference type="InterPro" id="IPR027417">
    <property type="entry name" value="P-loop_NTPase"/>
</dbReference>
<evidence type="ECO:0000259" key="5">
    <source>
        <dbReference type="PROSITE" id="PS50893"/>
    </source>
</evidence>
<evidence type="ECO:0000256" key="4">
    <source>
        <dbReference type="ARBA" id="ARBA00022840"/>
    </source>
</evidence>
<protein>
    <submittedName>
        <fullName evidence="6">ABC transporter ATP-binding protein</fullName>
    </submittedName>
</protein>
<dbReference type="InterPro" id="IPR013563">
    <property type="entry name" value="Oligopep_ABC_C"/>
</dbReference>
<dbReference type="RefSeq" id="WP_190267149.1">
    <property type="nucleotide sequence ID" value="NZ_BAABAD010000004.1"/>
</dbReference>
<keyword evidence="3" id="KW-0547">Nucleotide-binding</keyword>
<dbReference type="SMART" id="SM00382">
    <property type="entry name" value="AAA"/>
    <property type="match status" value="2"/>
</dbReference>
<gene>
    <name evidence="6" type="ORF">IDF66_13090</name>
</gene>
<proteinExistence type="inferred from homology"/>
<comment type="caution">
    <text evidence="6">The sequence shown here is derived from an EMBL/GenBank/DDBJ whole genome shotgun (WGS) entry which is preliminary data.</text>
</comment>
<reference evidence="6 7" key="1">
    <citation type="submission" date="2020-09" db="EMBL/GenBank/DDBJ databases">
        <title>Novel species in genus Gordonia.</title>
        <authorList>
            <person name="Zhang G."/>
        </authorList>
    </citation>
    <scope>NUCLEOTIDE SEQUENCE [LARGE SCALE GENOMIC DNA]</scope>
    <source>
        <strain evidence="6 7">ON-33</strain>
    </source>
</reference>
<accession>A0ABR7WFE2</accession>
<dbReference type="InterPro" id="IPR003439">
    <property type="entry name" value="ABC_transporter-like_ATP-bd"/>
</dbReference>
<dbReference type="NCBIfam" id="NF008453">
    <property type="entry name" value="PRK11308.1"/>
    <property type="match status" value="2"/>
</dbReference>
<evidence type="ECO:0000256" key="1">
    <source>
        <dbReference type="ARBA" id="ARBA00005417"/>
    </source>
</evidence>
<dbReference type="GO" id="GO:0005524">
    <property type="term" value="F:ATP binding"/>
    <property type="evidence" value="ECO:0007669"/>
    <property type="project" value="UniProtKB-KW"/>
</dbReference>
<dbReference type="PROSITE" id="PS50893">
    <property type="entry name" value="ABC_TRANSPORTER_2"/>
    <property type="match status" value="2"/>
</dbReference>
<sequence>MSTLLSGESAAAIETTPLAEVHDLRVAFDGREVVKGVSFSVAAGECLAIVGESGSGKSVTARTLIGLTGERAQIDAGSITFDGRSLVGLTDRQWRQVRGREIGFVLQDALVSLDQLRTFGSEIAEAWSAHHGVRFGGSALRRAEREEKVVELLSLVGVPEPRVRAGQRPHELSGGLRQRALIASALAQDPKLLIADEPTTALDATVQAQILDVLADAKKRGNAVILISHDLAVVSRLADRVAVMREGEIVEYGPVSDVLVRPAHEYTRNLLASVPARTSKGTLLTSGEVLPDPAVPAAPDEPPALRVREVRKSFVAKDKSSRTAVRGVSFDLAPGRTLGIVGESGSGKTTTARIVLGLTAADSGTVELNGRPWSALSDAGRRANRHQISVIYQDPLSSFDPRWNVERILRDSLRSRDLRGAAVDERLSELLDQVGLSDEFRRRHPLHLSGGQRQRVAIARALAPEPSVIVCDEPVSALDVSIQARILDLLARLQAETGVALVFISHDLGVIHHVADDILVMRDGDVVEYGAADKVFGEPEHPYTRELLAAVPTIDADQLVA</sequence>
<dbReference type="Pfam" id="PF08352">
    <property type="entry name" value="oligo_HPY"/>
    <property type="match status" value="2"/>
</dbReference>
<dbReference type="PANTHER" id="PTHR43776:SF7">
    <property type="entry name" value="D,D-DIPEPTIDE TRANSPORT ATP-BINDING PROTEIN DDPF-RELATED"/>
    <property type="match status" value="1"/>
</dbReference>
<keyword evidence="2" id="KW-0813">Transport</keyword>